<dbReference type="EMBL" id="JADIKL010000004">
    <property type="protein sequence ID" value="MFK2931073.1"/>
    <property type="molecule type" value="Genomic_DNA"/>
</dbReference>
<evidence type="ECO:0000313" key="2">
    <source>
        <dbReference type="EMBL" id="MFK2931073.1"/>
    </source>
</evidence>
<dbReference type="Proteomes" id="UP001620397">
    <property type="component" value="Unassembled WGS sequence"/>
</dbReference>
<reference evidence="2 3" key="1">
    <citation type="submission" date="2020-10" db="EMBL/GenBank/DDBJ databases">
        <title>Phylogeny of dyella-like bacteria.</title>
        <authorList>
            <person name="Fu J."/>
        </authorList>
    </citation>
    <scope>NUCLEOTIDE SEQUENCE [LARGE SCALE GENOMIC DNA]</scope>
    <source>
        <strain evidence="2 3">DKC-1</strain>
    </source>
</reference>
<gene>
    <name evidence="2" type="ORF">ISP14_09740</name>
</gene>
<keyword evidence="1" id="KW-0175">Coiled coil</keyword>
<evidence type="ECO:0000313" key="3">
    <source>
        <dbReference type="Proteomes" id="UP001620397"/>
    </source>
</evidence>
<dbReference type="CDD" id="cd09117">
    <property type="entry name" value="PLDc_Bfil_DEXD_like"/>
    <property type="match status" value="1"/>
</dbReference>
<name>A0ABW8KG30_9GAMM</name>
<feature type="coiled-coil region" evidence="1">
    <location>
        <begin position="149"/>
        <end position="176"/>
    </location>
</feature>
<accession>A0ABW8KG30</accession>
<keyword evidence="3" id="KW-1185">Reference proteome</keyword>
<dbReference type="RefSeq" id="WP_404538801.1">
    <property type="nucleotide sequence ID" value="NZ_JADIKL010000004.1"/>
</dbReference>
<organism evidence="2 3">
    <name type="scientific">Dyella agri</name>
    <dbReference type="NCBI Taxonomy" id="1926869"/>
    <lineage>
        <taxon>Bacteria</taxon>
        <taxon>Pseudomonadati</taxon>
        <taxon>Pseudomonadota</taxon>
        <taxon>Gammaproteobacteria</taxon>
        <taxon>Lysobacterales</taxon>
        <taxon>Rhodanobacteraceae</taxon>
        <taxon>Dyella</taxon>
    </lineage>
</organism>
<protein>
    <submittedName>
        <fullName evidence="2">Phospholipase D family protein</fullName>
    </submittedName>
</protein>
<proteinExistence type="predicted"/>
<sequence length="446" mass="50367">MRFFGNGLNGAYLRDVLPQDGSEVEWVKAAIAYGSDEKTLVQNCLELGKRLDIWMRYDHTVPVSPALLNHLLRSEQRNIFCKLVPDVLHAKVIWWRGYGAYIGSANLTDRAWMTNIEFGVFLSEVELEAARAIGELEVFFGALESCDELVELTEDLIKEQAAIQRARQKLEAEAESKSRAMRSRGVWGGPAFVGGRRAAVDRQREAFIKEWRNGASILAHLAEQAPSFRPIWLNEDVPPAWQADQFLHAYYYNQVVDGPAHPFEDFYKKNFGSPSSAVKAAFQWWSELRSPPSEEDVNCHERAPVIRRLLAPSTIEALTEAELHELLQANHSSRDHIRRMTLEELRVDPSAGGSVDRIQAFARLLYRQRNSAGQSFPEVLEFVLDGGAPEDMPLRLFEAAGERGFAHVGKNQLAEMAGWARPEKYSPRNGRTSKALRALGFNVKVY</sequence>
<evidence type="ECO:0000256" key="1">
    <source>
        <dbReference type="SAM" id="Coils"/>
    </source>
</evidence>
<dbReference type="Gene3D" id="3.30.870.10">
    <property type="entry name" value="Endonuclease Chain A"/>
    <property type="match status" value="1"/>
</dbReference>
<dbReference type="SUPFAM" id="SSF56024">
    <property type="entry name" value="Phospholipase D/nuclease"/>
    <property type="match status" value="1"/>
</dbReference>
<comment type="caution">
    <text evidence="2">The sequence shown here is derived from an EMBL/GenBank/DDBJ whole genome shotgun (WGS) entry which is preliminary data.</text>
</comment>